<proteinExistence type="predicted"/>
<feature type="compositionally biased region" description="Basic and acidic residues" evidence="1">
    <location>
        <begin position="47"/>
        <end position="61"/>
    </location>
</feature>
<evidence type="ECO:0000313" key="2">
    <source>
        <dbReference type="EMBL" id="KAG1311178.1"/>
    </source>
</evidence>
<dbReference type="Proteomes" id="UP000716291">
    <property type="component" value="Unassembled WGS sequence"/>
</dbReference>
<reference evidence="2" key="1">
    <citation type="journal article" date="2020" name="Microb. Genom.">
        <title>Genetic diversity of clinical and environmental Mucorales isolates obtained from an investigation of mucormycosis cases among solid organ transplant recipients.</title>
        <authorList>
            <person name="Nguyen M.H."/>
            <person name="Kaul D."/>
            <person name="Muto C."/>
            <person name="Cheng S.J."/>
            <person name="Richter R.A."/>
            <person name="Bruno V.M."/>
            <person name="Liu G."/>
            <person name="Beyhan S."/>
            <person name="Sundermann A.J."/>
            <person name="Mounaud S."/>
            <person name="Pasculle A.W."/>
            <person name="Nierman W.C."/>
            <person name="Driscoll E."/>
            <person name="Cumbie R."/>
            <person name="Clancy C.J."/>
            <person name="Dupont C.L."/>
        </authorList>
    </citation>
    <scope>NUCLEOTIDE SEQUENCE</scope>
    <source>
        <strain evidence="2">GL11</strain>
    </source>
</reference>
<sequence length="285" mass="32955">MKLFKKKSKSSLCEPFSDLSAVNRKPPLQPDRMEPRLAMPKPRRRFMKEIWDRPEDEKTQIDRLPFSSSVHEHRLHGRRGQTMRSFEKKNPTAAIDSHQDDSESDGTYHSARASLAGSIPDLDSTEQAYPTHRPRSSSAPSEPSQIAPPKQNILAVNTDDRGQLQALKARIVWMERQRANEMAERQHMECALLNSKREVMEALIETQRQLTLLLKHTVKEKKSPSVSHPEASLAGRRHLAASQGFRAKRPERTSHRLSYLDVYDSHRAYVHRYPLTRSNKRYDYE</sequence>
<protein>
    <submittedName>
        <fullName evidence="2">Uncharacterized protein</fullName>
    </submittedName>
</protein>
<comment type="caution">
    <text evidence="2">The sequence shown here is derived from an EMBL/GenBank/DDBJ whole genome shotgun (WGS) entry which is preliminary data.</text>
</comment>
<feature type="region of interest" description="Disordered" evidence="1">
    <location>
        <begin position="1"/>
        <end position="155"/>
    </location>
</feature>
<accession>A0A9P7BUF0</accession>
<dbReference type="AlphaFoldDB" id="A0A9P7BUF0"/>
<organism evidence="2 3">
    <name type="scientific">Rhizopus oryzae</name>
    <name type="common">Mucormycosis agent</name>
    <name type="synonym">Rhizopus arrhizus var. delemar</name>
    <dbReference type="NCBI Taxonomy" id="64495"/>
    <lineage>
        <taxon>Eukaryota</taxon>
        <taxon>Fungi</taxon>
        <taxon>Fungi incertae sedis</taxon>
        <taxon>Mucoromycota</taxon>
        <taxon>Mucoromycotina</taxon>
        <taxon>Mucoromycetes</taxon>
        <taxon>Mucorales</taxon>
        <taxon>Mucorineae</taxon>
        <taxon>Rhizopodaceae</taxon>
        <taxon>Rhizopus</taxon>
    </lineage>
</organism>
<feature type="compositionally biased region" description="Low complexity" evidence="1">
    <location>
        <begin position="136"/>
        <end position="149"/>
    </location>
</feature>
<evidence type="ECO:0000256" key="1">
    <source>
        <dbReference type="SAM" id="MobiDB-lite"/>
    </source>
</evidence>
<keyword evidence="3" id="KW-1185">Reference proteome</keyword>
<dbReference type="EMBL" id="JAANQT010000418">
    <property type="protein sequence ID" value="KAG1311178.1"/>
    <property type="molecule type" value="Genomic_DNA"/>
</dbReference>
<gene>
    <name evidence="2" type="ORF">G6F64_004005</name>
</gene>
<evidence type="ECO:0000313" key="3">
    <source>
        <dbReference type="Proteomes" id="UP000716291"/>
    </source>
</evidence>
<name>A0A9P7BUF0_RHIOR</name>